<dbReference type="PATRIC" id="fig|369723.5.peg.3793"/>
<evidence type="ECO:0000256" key="2">
    <source>
        <dbReference type="ARBA" id="ARBA00004998"/>
    </source>
</evidence>
<dbReference type="GO" id="GO:0055129">
    <property type="term" value="P:L-proline biosynthetic process"/>
    <property type="evidence" value="ECO:0007669"/>
    <property type="project" value="UniProtKB-UniPathway"/>
</dbReference>
<evidence type="ECO:0000256" key="1">
    <source>
        <dbReference type="ARBA" id="ARBA00001933"/>
    </source>
</evidence>
<dbReference type="EC" id="2.6.1.13" evidence="3"/>
<evidence type="ECO:0000313" key="10">
    <source>
        <dbReference type="EMBL" id="ABP56108.1"/>
    </source>
</evidence>
<evidence type="ECO:0000256" key="6">
    <source>
        <dbReference type="ARBA" id="ARBA00022679"/>
    </source>
</evidence>
<dbReference type="PROSITE" id="PS00600">
    <property type="entry name" value="AA_TRANSFER_CLASS_3"/>
    <property type="match status" value="1"/>
</dbReference>
<comment type="cofactor">
    <cofactor evidence="1">
        <name>pyridoxal 5'-phosphate</name>
        <dbReference type="ChEBI" id="CHEBI:597326"/>
    </cofactor>
</comment>
<reference evidence="11" key="1">
    <citation type="journal article" date="2007" name="Proc. Natl. Acad. Sci. U.S.A.">
        <title>Genome sequencing reveals complex secondary metabolome in the marine actinomycete Salinispora tropica.</title>
        <authorList>
            <person name="Udwary D.W."/>
            <person name="Zeigler L."/>
            <person name="Asolkar R.N."/>
            <person name="Singan V."/>
            <person name="Lapidus A."/>
            <person name="Fenical W."/>
            <person name="Jensen P.R."/>
            <person name="Moore B.S."/>
        </authorList>
    </citation>
    <scope>NUCLEOTIDE SEQUENCE [LARGE SCALE GENOMIC DNA]</scope>
    <source>
        <strain evidence="11">ATCC BAA-916 / DSM 44818 / CNB-440</strain>
    </source>
</reference>
<proteinExistence type="inferred from homology"/>
<keyword evidence="11" id="KW-1185">Reference proteome</keyword>
<dbReference type="InterPro" id="IPR005814">
    <property type="entry name" value="Aminotrans_3"/>
</dbReference>
<dbReference type="PANTHER" id="PTHR11986:SF18">
    <property type="entry name" value="ORNITHINE AMINOTRANSFERASE, MITOCHONDRIAL"/>
    <property type="match status" value="1"/>
</dbReference>
<dbReference type="PANTHER" id="PTHR11986">
    <property type="entry name" value="AMINOTRANSFERASE CLASS III"/>
    <property type="match status" value="1"/>
</dbReference>
<evidence type="ECO:0000256" key="3">
    <source>
        <dbReference type="ARBA" id="ARBA00012924"/>
    </source>
</evidence>
<dbReference type="InterPro" id="IPR015422">
    <property type="entry name" value="PyrdxlP-dep_Trfase_small"/>
</dbReference>
<dbReference type="GO" id="GO:0004587">
    <property type="term" value="F:ornithine aminotransferase activity"/>
    <property type="evidence" value="ECO:0007669"/>
    <property type="project" value="UniProtKB-EC"/>
</dbReference>
<dbReference type="FunFam" id="3.40.640.10:FF:000011">
    <property type="entry name" value="Ornithine aminotransferase"/>
    <property type="match status" value="1"/>
</dbReference>
<dbReference type="CDD" id="cd00610">
    <property type="entry name" value="OAT_like"/>
    <property type="match status" value="1"/>
</dbReference>
<organism evidence="10 11">
    <name type="scientific">Salinispora tropica (strain ATCC BAA-916 / DSM 44818 / JCM 13857 / NBRC 105044 / CNB-440)</name>
    <dbReference type="NCBI Taxonomy" id="369723"/>
    <lineage>
        <taxon>Bacteria</taxon>
        <taxon>Bacillati</taxon>
        <taxon>Actinomycetota</taxon>
        <taxon>Actinomycetes</taxon>
        <taxon>Micromonosporales</taxon>
        <taxon>Micromonosporaceae</taxon>
        <taxon>Salinispora</taxon>
    </lineage>
</organism>
<dbReference type="UniPathway" id="UPA00098">
    <property type="reaction ID" value="UER00358"/>
</dbReference>
<dbReference type="Gene3D" id="3.90.1150.10">
    <property type="entry name" value="Aspartate Aminotransferase, domain 1"/>
    <property type="match status" value="1"/>
</dbReference>
<keyword evidence="6 10" id="KW-0808">Transferase</keyword>
<keyword evidence="5" id="KW-0028">Amino-acid biosynthesis</keyword>
<sequence>MIEEEVRTPAAVRDAQRWTAHNYHPLPVVVSSAEGAWVTDVDGRRYLDCLAGYSALNFGHRHPKLVEAAHAQLDRLTLTSRAFSHDRFADFCRELSQLCGKELVLPMNTGAEAVETGIKVARKWGYRVKGVAAEQANIVVAEGNFHGRTTTIVSFSTDEDARADFGPYTPGFRCVAYGDLDALTAAIDENTVAVLLEPIQGEQGVIVPPAGYLPGVRRICTERNVLLLADEIQSGLGRTGTTFACEHEDVVPDMYLLGKALGGGIVPVSAVAADAGVLGVLQPGQHGSTFGGNPLAAAVATEVVRLLATGEFQRRSAELGARLHAKLQALVGRGLLAVRGRGLWAGLDIDPALMSGREASERLMTRGVLAKDTHGSTIRLAPPLVITEEELDHAVAQLAAILAE</sequence>
<dbReference type="InterPro" id="IPR015424">
    <property type="entry name" value="PyrdxlP-dep_Trfase"/>
</dbReference>
<dbReference type="InterPro" id="IPR049704">
    <property type="entry name" value="Aminotrans_3_PPA_site"/>
</dbReference>
<dbReference type="InterPro" id="IPR015421">
    <property type="entry name" value="PyrdxlP-dep_Trfase_major"/>
</dbReference>
<evidence type="ECO:0000256" key="4">
    <source>
        <dbReference type="ARBA" id="ARBA00022576"/>
    </source>
</evidence>
<dbReference type="eggNOG" id="COG4992">
    <property type="taxonomic scope" value="Bacteria"/>
</dbReference>
<dbReference type="Pfam" id="PF00202">
    <property type="entry name" value="Aminotran_3"/>
    <property type="match status" value="1"/>
</dbReference>
<dbReference type="HOGENOM" id="CLU_016922_10_3_11"/>
<evidence type="ECO:0000256" key="7">
    <source>
        <dbReference type="ARBA" id="ARBA00022898"/>
    </source>
</evidence>
<evidence type="ECO:0000256" key="5">
    <source>
        <dbReference type="ARBA" id="ARBA00022650"/>
    </source>
</evidence>
<dbReference type="NCBIfam" id="TIGR01885">
    <property type="entry name" value="Orn_aminotrans"/>
    <property type="match status" value="1"/>
</dbReference>
<dbReference type="KEGG" id="stp:Strop_3677"/>
<protein>
    <recommendedName>
        <fullName evidence="3">ornithine aminotransferase</fullName>
        <ecNumber evidence="3">2.6.1.13</ecNumber>
    </recommendedName>
    <alternativeName>
        <fullName evidence="8">Ornithine--oxo-acid aminotransferase</fullName>
    </alternativeName>
</protein>
<dbReference type="STRING" id="369723.Strop_3677"/>
<comment type="pathway">
    <text evidence="2">Amino-acid biosynthesis; L-proline biosynthesis; L-glutamate 5-semialdehyde from L-ornithine: step 1/1.</text>
</comment>
<dbReference type="AlphaFoldDB" id="A4XB09"/>
<name>A4XB09_SALTO</name>
<evidence type="ECO:0000256" key="9">
    <source>
        <dbReference type="RuleBase" id="RU003560"/>
    </source>
</evidence>
<dbReference type="EMBL" id="CP000667">
    <property type="protein sequence ID" value="ABP56108.1"/>
    <property type="molecule type" value="Genomic_DNA"/>
</dbReference>
<dbReference type="Proteomes" id="UP000000235">
    <property type="component" value="Chromosome"/>
</dbReference>
<keyword evidence="7 9" id="KW-0663">Pyridoxal phosphate</keyword>
<evidence type="ECO:0000256" key="8">
    <source>
        <dbReference type="ARBA" id="ARBA00030587"/>
    </source>
</evidence>
<evidence type="ECO:0000313" key="11">
    <source>
        <dbReference type="Proteomes" id="UP000000235"/>
    </source>
</evidence>
<keyword evidence="5" id="KW-0641">Proline biosynthesis</keyword>
<dbReference type="GO" id="GO:0030170">
    <property type="term" value="F:pyridoxal phosphate binding"/>
    <property type="evidence" value="ECO:0007669"/>
    <property type="project" value="InterPro"/>
</dbReference>
<accession>A4XB09</accession>
<dbReference type="Gene3D" id="3.40.640.10">
    <property type="entry name" value="Type I PLP-dependent aspartate aminotransferase-like (Major domain)"/>
    <property type="match status" value="1"/>
</dbReference>
<keyword evidence="4 10" id="KW-0032">Aminotransferase</keyword>
<dbReference type="InterPro" id="IPR010164">
    <property type="entry name" value="Orn_aminotrans"/>
</dbReference>
<comment type="similarity">
    <text evidence="9">Belongs to the class-III pyridoxal-phosphate-dependent aminotransferase family.</text>
</comment>
<dbReference type="SUPFAM" id="SSF53383">
    <property type="entry name" value="PLP-dependent transferases"/>
    <property type="match status" value="1"/>
</dbReference>
<dbReference type="RefSeq" id="WP_012014883.1">
    <property type="nucleotide sequence ID" value="NC_009380.1"/>
</dbReference>
<dbReference type="GO" id="GO:0042802">
    <property type="term" value="F:identical protein binding"/>
    <property type="evidence" value="ECO:0007669"/>
    <property type="project" value="TreeGrafter"/>
</dbReference>
<dbReference type="PIRSF" id="PIRSF000521">
    <property type="entry name" value="Transaminase_4ab_Lys_Orn"/>
    <property type="match status" value="1"/>
</dbReference>
<dbReference type="InterPro" id="IPR050103">
    <property type="entry name" value="Class-III_PLP-dep_AT"/>
</dbReference>
<gene>
    <name evidence="10" type="ordered locus">Strop_3677</name>
</gene>